<organism evidence="2 3">
    <name type="scientific">Prunus persica</name>
    <name type="common">Peach</name>
    <name type="synonym">Amygdalus persica</name>
    <dbReference type="NCBI Taxonomy" id="3760"/>
    <lineage>
        <taxon>Eukaryota</taxon>
        <taxon>Viridiplantae</taxon>
        <taxon>Streptophyta</taxon>
        <taxon>Embryophyta</taxon>
        <taxon>Tracheophyta</taxon>
        <taxon>Spermatophyta</taxon>
        <taxon>Magnoliopsida</taxon>
        <taxon>eudicotyledons</taxon>
        <taxon>Gunneridae</taxon>
        <taxon>Pentapetalae</taxon>
        <taxon>rosids</taxon>
        <taxon>fabids</taxon>
        <taxon>Rosales</taxon>
        <taxon>Rosaceae</taxon>
        <taxon>Amygdaloideae</taxon>
        <taxon>Amygdaleae</taxon>
        <taxon>Prunus</taxon>
    </lineage>
</organism>
<accession>A0A251NSN8</accession>
<gene>
    <name evidence="2" type="ORF">PRUPE_6G193300</name>
</gene>
<dbReference type="Gramene" id="ONI02357">
    <property type="protein sequence ID" value="ONI02357"/>
    <property type="gene ID" value="PRUPE_6G193300"/>
</dbReference>
<evidence type="ECO:0000313" key="3">
    <source>
        <dbReference type="Proteomes" id="UP000006882"/>
    </source>
</evidence>
<name>A0A251NSN8_PRUPE</name>
<sequence>MDSSYAQSEKIEQQNMRDRERERRETPCARLALKIRRKRVLRYLPKPYAPKEMKEKWKSHCWNPNL</sequence>
<dbReference type="EMBL" id="CM007656">
    <property type="protein sequence ID" value="ONI02357.1"/>
    <property type="molecule type" value="Genomic_DNA"/>
</dbReference>
<protein>
    <submittedName>
        <fullName evidence="2">Uncharacterized protein</fullName>
    </submittedName>
</protein>
<keyword evidence="3" id="KW-1185">Reference proteome</keyword>
<evidence type="ECO:0000313" key="2">
    <source>
        <dbReference type="EMBL" id="ONI02357.1"/>
    </source>
</evidence>
<evidence type="ECO:0000256" key="1">
    <source>
        <dbReference type="SAM" id="MobiDB-lite"/>
    </source>
</evidence>
<feature type="compositionally biased region" description="Basic and acidic residues" evidence="1">
    <location>
        <begin position="9"/>
        <end position="26"/>
    </location>
</feature>
<dbReference type="AlphaFoldDB" id="A0A251NSN8"/>
<feature type="region of interest" description="Disordered" evidence="1">
    <location>
        <begin position="1"/>
        <end position="26"/>
    </location>
</feature>
<dbReference type="Proteomes" id="UP000006882">
    <property type="component" value="Chromosome G6"/>
</dbReference>
<reference evidence="2 3" key="1">
    <citation type="journal article" date="2013" name="Nat. Genet.">
        <title>The high-quality draft genome of peach (Prunus persica) identifies unique patterns of genetic diversity, domestication and genome evolution.</title>
        <authorList>
            <consortium name="International Peach Genome Initiative"/>
            <person name="Verde I."/>
            <person name="Abbott A.G."/>
            <person name="Scalabrin S."/>
            <person name="Jung S."/>
            <person name="Shu S."/>
            <person name="Marroni F."/>
            <person name="Zhebentyayeva T."/>
            <person name="Dettori M.T."/>
            <person name="Grimwood J."/>
            <person name="Cattonaro F."/>
            <person name="Zuccolo A."/>
            <person name="Rossini L."/>
            <person name="Jenkins J."/>
            <person name="Vendramin E."/>
            <person name="Meisel L.A."/>
            <person name="Decroocq V."/>
            <person name="Sosinski B."/>
            <person name="Prochnik S."/>
            <person name="Mitros T."/>
            <person name="Policriti A."/>
            <person name="Cipriani G."/>
            <person name="Dondini L."/>
            <person name="Ficklin S."/>
            <person name="Goodstein D.M."/>
            <person name="Xuan P."/>
            <person name="Del Fabbro C."/>
            <person name="Aramini V."/>
            <person name="Copetti D."/>
            <person name="Gonzalez S."/>
            <person name="Horner D.S."/>
            <person name="Falchi R."/>
            <person name="Lucas S."/>
            <person name="Mica E."/>
            <person name="Maldonado J."/>
            <person name="Lazzari B."/>
            <person name="Bielenberg D."/>
            <person name="Pirona R."/>
            <person name="Miculan M."/>
            <person name="Barakat A."/>
            <person name="Testolin R."/>
            <person name="Stella A."/>
            <person name="Tartarini S."/>
            <person name="Tonutti P."/>
            <person name="Arus P."/>
            <person name="Orellana A."/>
            <person name="Wells C."/>
            <person name="Main D."/>
            <person name="Vizzotto G."/>
            <person name="Silva H."/>
            <person name="Salamini F."/>
            <person name="Schmutz J."/>
            <person name="Morgante M."/>
            <person name="Rokhsar D.S."/>
        </authorList>
    </citation>
    <scope>NUCLEOTIDE SEQUENCE [LARGE SCALE GENOMIC DNA]</scope>
    <source>
        <strain evidence="3">cv. Nemared</strain>
    </source>
</reference>
<proteinExistence type="predicted"/>